<dbReference type="InterPro" id="IPR009403">
    <property type="entry name" value="UPF0637"/>
</dbReference>
<protein>
    <recommendedName>
        <fullName evidence="1">UPF0637 protein M5X09_00720</fullName>
    </recommendedName>
</protein>
<evidence type="ECO:0000313" key="3">
    <source>
        <dbReference type="Proteomes" id="UP001207626"/>
    </source>
</evidence>
<keyword evidence="3" id="KW-1185">Reference proteome</keyword>
<evidence type="ECO:0000256" key="1">
    <source>
        <dbReference type="HAMAP-Rule" id="MF_01851"/>
    </source>
</evidence>
<dbReference type="Proteomes" id="UP001207626">
    <property type="component" value="Unassembled WGS sequence"/>
</dbReference>
<comment type="similarity">
    <text evidence="1">Belongs to the UPF0637 family.</text>
</comment>
<dbReference type="HAMAP" id="MF_01851">
    <property type="entry name" value="UPF0637"/>
    <property type="match status" value="1"/>
</dbReference>
<gene>
    <name evidence="2" type="ORF">M5X09_00720</name>
</gene>
<dbReference type="Gene3D" id="3.30.930.20">
    <property type="entry name" value="Protein of unknown function DUF1054"/>
    <property type="match status" value="1"/>
</dbReference>
<comment type="caution">
    <text evidence="2">The sequence shown here is derived from an EMBL/GenBank/DDBJ whole genome shotgun (WGS) entry which is preliminary data.</text>
</comment>
<organism evidence="2 3">
    <name type="scientific">Paenibacillus apiarius</name>
    <dbReference type="NCBI Taxonomy" id="46240"/>
    <lineage>
        <taxon>Bacteria</taxon>
        <taxon>Bacillati</taxon>
        <taxon>Bacillota</taxon>
        <taxon>Bacilli</taxon>
        <taxon>Bacillales</taxon>
        <taxon>Paenibacillaceae</taxon>
        <taxon>Paenibacillus</taxon>
    </lineage>
</organism>
<name>A0ABT4DLH0_9BACL</name>
<dbReference type="Pfam" id="PF06335">
    <property type="entry name" value="DUF1054"/>
    <property type="match status" value="1"/>
</dbReference>
<reference evidence="2 3" key="1">
    <citation type="submission" date="2022-05" db="EMBL/GenBank/DDBJ databases">
        <title>Genome Sequencing of Bee-Associated Microbes.</title>
        <authorList>
            <person name="Dunlap C."/>
        </authorList>
    </citation>
    <scope>NUCLEOTIDE SEQUENCE [LARGE SCALE GENOMIC DNA]</scope>
    <source>
        <strain evidence="2 3">NRRL NRS-1438</strain>
    </source>
</reference>
<dbReference type="InterPro" id="IPR053707">
    <property type="entry name" value="UPF0637_domain_sf"/>
</dbReference>
<dbReference type="SUPFAM" id="SSF142913">
    <property type="entry name" value="YktB/PF0168-like"/>
    <property type="match status" value="1"/>
</dbReference>
<dbReference type="PIRSF" id="PIRSF021332">
    <property type="entry name" value="DUF1054"/>
    <property type="match status" value="1"/>
</dbReference>
<accession>A0ABT4DLH0</accession>
<proteinExistence type="inferred from homology"/>
<sequence length="209" mass="23522">MSFAGFTPSDFATFTIDGLDARMEAIRDRIQPKFRAIGEQLVGDAAVLSGQEMFLHIAKHARRTVNPPKDSWLAIGPNKRGYKSLPHFQVGLFDDHVFVWLAFIYEVSNKQNIAQAMLNEMDRVRAIVPKDYAVSMDHMKKNAVRFGDLGADELEARLNRFRDIKAAEWLIGRHIAANDPILANGAAFMSLARETMETLMPLYKLAVEA</sequence>
<dbReference type="EMBL" id="JAMDLW010000001">
    <property type="protein sequence ID" value="MCY9518189.1"/>
    <property type="molecule type" value="Genomic_DNA"/>
</dbReference>
<dbReference type="RefSeq" id="WP_087432677.1">
    <property type="nucleotide sequence ID" value="NZ_JAMDLV010000009.1"/>
</dbReference>
<evidence type="ECO:0000313" key="2">
    <source>
        <dbReference type="EMBL" id="MCY9518189.1"/>
    </source>
</evidence>